<dbReference type="EMBL" id="JACSQN010000024">
    <property type="protein sequence ID" value="MBD7986174.1"/>
    <property type="molecule type" value="Genomic_DNA"/>
</dbReference>
<evidence type="ECO:0000259" key="2">
    <source>
        <dbReference type="Pfam" id="PF20769"/>
    </source>
</evidence>
<dbReference type="Pfam" id="PF14620">
    <property type="entry name" value="YPEB_PepSY1-2"/>
    <property type="match status" value="1"/>
</dbReference>
<name>A0ABR8UEY3_9BACL</name>
<accession>A0ABR8UEY3</accession>
<dbReference type="InterPro" id="IPR048402">
    <property type="entry name" value="YpeB_N"/>
</dbReference>
<evidence type="ECO:0000259" key="1">
    <source>
        <dbReference type="Pfam" id="PF14620"/>
    </source>
</evidence>
<proteinExistence type="predicted"/>
<sequence length="428" mass="49110">MKKIIFVLAYALVVITVFAVNKTSESEKLSLALGNQYAKKMSDASEKLEELDSAVKQTLLFNESEGSVKAREDIWRLSADIKNSVASLPLDQSFSTSWMNYLGRIGNYAKEVDSSGIPDDYHTVMAQASKNLGQMKNEWLIATTGLVNGRYSVDEWSERLNAHNGESNWTNISHSIKNYTESDFPLTASESDRMKKKELKNIDEPKVTQAEAIKRFQHLFPAVSNDVIGVEMSKPGAPYPFFHIRFTDGESLGYIDITEKGGHVLSYLSERPHRKTALSYEEIKKKAEEFLLLAEYKDLVFEEARENETAWHLVYVRKEPFYEAKVFSDTIHLKVAKDTGELIGLNAAEYIQKEKLHRQKVNKIDWKEFFHEDVKIVRNELSYVENEKFEQRLAYYLTVTRDEQGHTGTYNVLVDTENKDVIKTEKLN</sequence>
<dbReference type="InterPro" id="IPR014239">
    <property type="entry name" value="YpeB_PepSY1-2"/>
</dbReference>
<protein>
    <submittedName>
        <fullName evidence="3">Germination protein YpeB</fullName>
    </submittedName>
</protein>
<dbReference type="Pfam" id="PF20769">
    <property type="entry name" value="YPEB_N"/>
    <property type="match status" value="1"/>
</dbReference>
<comment type="caution">
    <text evidence="3">The sequence shown here is derived from an EMBL/GenBank/DDBJ whole genome shotgun (WGS) entry which is preliminary data.</text>
</comment>
<gene>
    <name evidence="3" type="ORF">H9649_16515</name>
</gene>
<feature type="domain" description="Sporulation protein YpeB N-terminal" evidence="2">
    <location>
        <begin position="26"/>
        <end position="115"/>
    </location>
</feature>
<feature type="domain" description="Sporulation protein YpeB PepSY1 and PepSY2" evidence="1">
    <location>
        <begin position="167"/>
        <end position="355"/>
    </location>
</feature>
<evidence type="ECO:0000313" key="3">
    <source>
        <dbReference type="EMBL" id="MBD7986174.1"/>
    </source>
</evidence>
<evidence type="ECO:0000313" key="4">
    <source>
        <dbReference type="Proteomes" id="UP000626786"/>
    </source>
</evidence>
<dbReference type="RefSeq" id="WP_191696000.1">
    <property type="nucleotide sequence ID" value="NZ_JACSQN010000024.1"/>
</dbReference>
<keyword evidence="4" id="KW-1185">Reference proteome</keyword>
<organism evidence="3 4">
    <name type="scientific">Sporosarcina quadrami</name>
    <dbReference type="NCBI Taxonomy" id="2762234"/>
    <lineage>
        <taxon>Bacteria</taxon>
        <taxon>Bacillati</taxon>
        <taxon>Bacillota</taxon>
        <taxon>Bacilli</taxon>
        <taxon>Bacillales</taxon>
        <taxon>Caryophanaceae</taxon>
        <taxon>Sporosarcina</taxon>
    </lineage>
</organism>
<dbReference type="Proteomes" id="UP000626786">
    <property type="component" value="Unassembled WGS sequence"/>
</dbReference>
<reference evidence="3 4" key="1">
    <citation type="submission" date="2020-08" db="EMBL/GenBank/DDBJ databases">
        <title>A Genomic Blueprint of the Chicken Gut Microbiome.</title>
        <authorList>
            <person name="Gilroy R."/>
            <person name="Ravi A."/>
            <person name="Getino M."/>
            <person name="Pursley I."/>
            <person name="Horton D.L."/>
            <person name="Alikhan N.-F."/>
            <person name="Baker D."/>
            <person name="Gharbi K."/>
            <person name="Hall N."/>
            <person name="Watson M."/>
            <person name="Adriaenssens E.M."/>
            <person name="Foster-Nyarko E."/>
            <person name="Jarju S."/>
            <person name="Secka A."/>
            <person name="Antonio M."/>
            <person name="Oren A."/>
            <person name="Chaudhuri R."/>
            <person name="La Ragione R.M."/>
            <person name="Hildebrand F."/>
            <person name="Pallen M.J."/>
        </authorList>
    </citation>
    <scope>NUCLEOTIDE SEQUENCE [LARGE SCALE GENOMIC DNA]</scope>
    <source>
        <strain evidence="3 4">Sa2YVA2</strain>
    </source>
</reference>